<accession>A0ABT6H2D4</accession>
<comment type="caution">
    <text evidence="2">The sequence shown here is derived from an EMBL/GenBank/DDBJ whole genome shotgun (WGS) entry which is preliminary data.</text>
</comment>
<proteinExistence type="predicted"/>
<organism evidence="2 3">
    <name type="scientific">Ectobacillus antri</name>
    <dbReference type="NCBI Taxonomy" id="2486280"/>
    <lineage>
        <taxon>Bacteria</taxon>
        <taxon>Bacillati</taxon>
        <taxon>Bacillota</taxon>
        <taxon>Bacilli</taxon>
        <taxon>Bacillales</taxon>
        <taxon>Bacillaceae</taxon>
        <taxon>Ectobacillus</taxon>
    </lineage>
</organism>
<dbReference type="InterPro" id="IPR011009">
    <property type="entry name" value="Kinase-like_dom_sf"/>
</dbReference>
<feature type="domain" description="Aminoglycoside phosphotransferase" evidence="1">
    <location>
        <begin position="90"/>
        <end position="235"/>
    </location>
</feature>
<dbReference type="Proteomes" id="UP001218246">
    <property type="component" value="Unassembled WGS sequence"/>
</dbReference>
<dbReference type="Pfam" id="PF01636">
    <property type="entry name" value="APH"/>
    <property type="match status" value="1"/>
</dbReference>
<evidence type="ECO:0000313" key="2">
    <source>
        <dbReference type="EMBL" id="MDG5753145.1"/>
    </source>
</evidence>
<reference evidence="2 3" key="1">
    <citation type="submission" date="2023-04" db="EMBL/GenBank/DDBJ databases">
        <title>Ectobacillus antri isolated from activated sludge.</title>
        <authorList>
            <person name="Yan P."/>
            <person name="Liu X."/>
        </authorList>
    </citation>
    <scope>NUCLEOTIDE SEQUENCE [LARGE SCALE GENOMIC DNA]</scope>
    <source>
        <strain evidence="2 3">C18H</strain>
    </source>
</reference>
<dbReference type="EMBL" id="JARULN010000002">
    <property type="protein sequence ID" value="MDG5753145.1"/>
    <property type="molecule type" value="Genomic_DNA"/>
</dbReference>
<gene>
    <name evidence="2" type="ORF">P6P90_03920</name>
</gene>
<protein>
    <submittedName>
        <fullName evidence="2">Phosphotransferase</fullName>
    </submittedName>
</protein>
<sequence>MIQNEQEKGDAFTARLFSFLRTYMPVYRIVQLKAFVYMVYTEEHIYIVKGYKDIYKVHQQSLLLSELQQVGFSQTTCIRPFVSNVLYIPFSGVYWLVMDYIGHTELFTLSQKDNRFAGLRVLTKYHQYAKLLPQHIRSMVPKLDWLAKWEKRLRTFFHSRDEISGYVGSEVVNDILGWAYTALRELCMEDIRRLSSCVLHGDVVPHNFIKADQVYLIDFDCVSYGPCIYDYIKYFHALMPNLSWDYEAICEEYKEYTFMNIKVFLLGLIFPEDLLREWQYFILLPEETKTLFEEKIITFTIEHYEKRTSCLRQLLQRANQVKY</sequence>
<evidence type="ECO:0000259" key="1">
    <source>
        <dbReference type="Pfam" id="PF01636"/>
    </source>
</evidence>
<dbReference type="SUPFAM" id="SSF56112">
    <property type="entry name" value="Protein kinase-like (PK-like)"/>
    <property type="match status" value="1"/>
</dbReference>
<keyword evidence="3" id="KW-1185">Reference proteome</keyword>
<dbReference type="Gene3D" id="3.90.1200.10">
    <property type="match status" value="1"/>
</dbReference>
<evidence type="ECO:0000313" key="3">
    <source>
        <dbReference type="Proteomes" id="UP001218246"/>
    </source>
</evidence>
<dbReference type="InterPro" id="IPR002575">
    <property type="entry name" value="Aminoglycoside_PTrfase"/>
</dbReference>
<name>A0ABT6H2D4_9BACI</name>
<dbReference type="RefSeq" id="WP_164464183.1">
    <property type="nucleotide sequence ID" value="NZ_JARRRY010000001.1"/>
</dbReference>